<sequence>MTSSHSCWRLIPLLDAPGGFHMAADAWLLEQHRRQGHPPSLRFYTWSRPTLSLGYHQRRYPRDWPQVRWQGQSIPWVRRPTGGRAVLHDGDLTYSVVSSGWQGRREAVYRQLCGFLQLGWQRLGVPLRFGDRPPSGHNPNCFATATAADLVTPQGYKFIGSAQLWRQGAVLQHGSMQLAPNPTLQAQLFGSHERPPSPAEHLPKDINYLVSTLTQAAEETFGVSFQVQPFSPEEITAIEAQATTWRVAPQPP</sequence>
<name>A0ABY5APK4_9CYAN</name>
<dbReference type="PANTHER" id="PTHR43679">
    <property type="entry name" value="OCTANOYLTRANSFERASE LIPM-RELATED"/>
    <property type="match status" value="1"/>
</dbReference>
<dbReference type="RefSeq" id="WP_252663143.1">
    <property type="nucleotide sequence ID" value="NZ_CP098611.1"/>
</dbReference>
<dbReference type="SUPFAM" id="SSF55681">
    <property type="entry name" value="Class II aaRS and biotin synthetases"/>
    <property type="match status" value="1"/>
</dbReference>
<dbReference type="PANTHER" id="PTHR43679:SF2">
    <property type="entry name" value="OCTANOYL-[GCVH]:PROTEIN N-OCTANOYLTRANSFERASE"/>
    <property type="match status" value="1"/>
</dbReference>
<dbReference type="PROSITE" id="PS51733">
    <property type="entry name" value="BPL_LPL_CATALYTIC"/>
    <property type="match status" value="1"/>
</dbReference>
<dbReference type="GO" id="GO:0016874">
    <property type="term" value="F:ligase activity"/>
    <property type="evidence" value="ECO:0007669"/>
    <property type="project" value="UniProtKB-KW"/>
</dbReference>
<dbReference type="Proteomes" id="UP001056708">
    <property type="component" value="Chromosome"/>
</dbReference>
<reference evidence="2" key="1">
    <citation type="submission" date="2022-06" db="EMBL/GenBank/DDBJ databases">
        <title>Genome sequence of Phormidium yuhuli AB48 isolated from an industrial photobioreactor environment.</title>
        <authorList>
            <person name="Qiu Y."/>
            <person name="Noonan A.J.C."/>
            <person name="Dofher K."/>
            <person name="Koch M."/>
            <person name="Kieft B."/>
            <person name="Lin X."/>
            <person name="Ziels R.M."/>
            <person name="Hallam S.J."/>
        </authorList>
    </citation>
    <scope>NUCLEOTIDE SEQUENCE</scope>
    <source>
        <strain evidence="2">AB48</strain>
    </source>
</reference>
<keyword evidence="2" id="KW-0436">Ligase</keyword>
<accession>A0ABY5APK4</accession>
<feature type="domain" description="BPL/LPL catalytic" evidence="1">
    <location>
        <begin position="35"/>
        <end position="225"/>
    </location>
</feature>
<dbReference type="InterPro" id="IPR045864">
    <property type="entry name" value="aa-tRNA-synth_II/BPL/LPL"/>
</dbReference>
<protein>
    <submittedName>
        <fullName evidence="2">Lipoate--protein ligase family protein</fullName>
    </submittedName>
</protein>
<dbReference type="InterPro" id="IPR004143">
    <property type="entry name" value="BPL_LPL_catalytic"/>
</dbReference>
<dbReference type="Gene3D" id="3.30.930.10">
    <property type="entry name" value="Bira Bifunctional Protein, Domain 2"/>
    <property type="match status" value="1"/>
</dbReference>
<dbReference type="InterPro" id="IPR050664">
    <property type="entry name" value="Octanoyltrans_LipM/LipL"/>
</dbReference>
<keyword evidence="3" id="KW-1185">Reference proteome</keyword>
<gene>
    <name evidence="2" type="ORF">NEA10_20180</name>
</gene>
<dbReference type="CDD" id="cd16443">
    <property type="entry name" value="LplA"/>
    <property type="match status" value="1"/>
</dbReference>
<evidence type="ECO:0000313" key="2">
    <source>
        <dbReference type="EMBL" id="USR91112.1"/>
    </source>
</evidence>
<proteinExistence type="predicted"/>
<dbReference type="Pfam" id="PF21948">
    <property type="entry name" value="LplA-B_cat"/>
    <property type="match status" value="1"/>
</dbReference>
<dbReference type="EMBL" id="CP098611">
    <property type="protein sequence ID" value="USR91112.1"/>
    <property type="molecule type" value="Genomic_DNA"/>
</dbReference>
<organism evidence="2 3">
    <name type="scientific">Phormidium yuhuli AB48</name>
    <dbReference type="NCBI Taxonomy" id="2940671"/>
    <lineage>
        <taxon>Bacteria</taxon>
        <taxon>Bacillati</taxon>
        <taxon>Cyanobacteriota</taxon>
        <taxon>Cyanophyceae</taxon>
        <taxon>Oscillatoriophycideae</taxon>
        <taxon>Oscillatoriales</taxon>
        <taxon>Oscillatoriaceae</taxon>
        <taxon>Phormidium</taxon>
        <taxon>Phormidium yuhuli</taxon>
    </lineage>
</organism>
<evidence type="ECO:0000313" key="3">
    <source>
        <dbReference type="Proteomes" id="UP001056708"/>
    </source>
</evidence>
<evidence type="ECO:0000259" key="1">
    <source>
        <dbReference type="PROSITE" id="PS51733"/>
    </source>
</evidence>